<dbReference type="FunFam" id="3.30.565.10:FF:000023">
    <property type="entry name" value="PAS domain-containing sensor histidine kinase"/>
    <property type="match status" value="1"/>
</dbReference>
<dbReference type="InterPro" id="IPR036097">
    <property type="entry name" value="HisK_dim/P_sf"/>
</dbReference>
<dbReference type="STRING" id="2741.SAMN04489866_10976"/>
<dbReference type="Gene3D" id="1.10.287.130">
    <property type="match status" value="1"/>
</dbReference>
<evidence type="ECO:0000256" key="9">
    <source>
        <dbReference type="ARBA" id="ARBA00022777"/>
    </source>
</evidence>
<dbReference type="CDD" id="cd06225">
    <property type="entry name" value="HAMP"/>
    <property type="match status" value="1"/>
</dbReference>
<keyword evidence="13 14" id="KW-0472">Membrane</keyword>
<dbReference type="OrthoDB" id="9813151at2"/>
<reference evidence="17 18" key="1">
    <citation type="submission" date="2016-10" db="EMBL/GenBank/DDBJ databases">
        <authorList>
            <person name="de Groot N.N."/>
        </authorList>
    </citation>
    <scope>NUCLEOTIDE SEQUENCE [LARGE SCALE GENOMIC DNA]</scope>
    <source>
        <strain evidence="17 18">DSM 20475</strain>
    </source>
</reference>
<dbReference type="EC" id="2.7.13.3" evidence="3"/>
<gene>
    <name evidence="17" type="ORF">SAMN04489866_10976</name>
</gene>
<dbReference type="Pfam" id="PF00512">
    <property type="entry name" value="HisKA"/>
    <property type="match status" value="1"/>
</dbReference>
<evidence type="ECO:0000259" key="16">
    <source>
        <dbReference type="PROSITE" id="PS50885"/>
    </source>
</evidence>
<evidence type="ECO:0000256" key="5">
    <source>
        <dbReference type="ARBA" id="ARBA00022553"/>
    </source>
</evidence>
<keyword evidence="6" id="KW-0808">Transferase</keyword>
<dbReference type="InterPro" id="IPR036890">
    <property type="entry name" value="HATPase_C_sf"/>
</dbReference>
<evidence type="ECO:0000256" key="13">
    <source>
        <dbReference type="ARBA" id="ARBA00023136"/>
    </source>
</evidence>
<dbReference type="PANTHER" id="PTHR45528">
    <property type="entry name" value="SENSOR HISTIDINE KINASE CPXA"/>
    <property type="match status" value="1"/>
</dbReference>
<dbReference type="SUPFAM" id="SSF158472">
    <property type="entry name" value="HAMP domain-like"/>
    <property type="match status" value="1"/>
</dbReference>
<accession>A0A1G6YIX9</accession>
<dbReference type="SMART" id="SM00387">
    <property type="entry name" value="HATPase_c"/>
    <property type="match status" value="1"/>
</dbReference>
<dbReference type="CDD" id="cd16922">
    <property type="entry name" value="HATPase_EvgS-ArcB-TorS-like"/>
    <property type="match status" value="1"/>
</dbReference>
<keyword evidence="12" id="KW-0902">Two-component regulatory system</keyword>
<dbReference type="PANTHER" id="PTHR45528:SF1">
    <property type="entry name" value="SENSOR HISTIDINE KINASE CPXA"/>
    <property type="match status" value="1"/>
</dbReference>
<sequence>MSLSKKISLVLLSVVTIGGLLIGGLTIDSTTRSFDQYLFETRQSEINEWCDIYLDYYTSHNNSWKGVEQLNVSEETDLTIYLGQAYQRPIVLVSKDGRILVHPQRNFIGLTVNASLLNHGFPLEKNDKVIGYLLPMDYFDHKFWVLEESFIRNVSRSVIKGILATNLIAALIALILSQNMVRPLRDLIKNVRDMGTNDHFVPVAVYSDDEIGELAGAFNQMGLEIEKNSEARTRLFGDISHELRTPLAAIGATLENKLLRSEALPPEEISALYDEVLRMSNLVKELQSISRLDAGHLELSKTLIDFKSFFSEFFVLMEADAASRNIRVAIHIPDDLPYCYADSERLKQIVLNLVSNAMRYSDDGGQVTLTASADDQYFIFTVQDTGVGMNPQDMAHVFDRFYRSDASRARDTGGSGLGMAITKGLVDAHDGIIQVASKPGEGTTFTVRLPLYEAPEEEG</sequence>
<dbReference type="SMART" id="SM00304">
    <property type="entry name" value="HAMP"/>
    <property type="match status" value="1"/>
</dbReference>
<dbReference type="AlphaFoldDB" id="A0A1G6YIX9"/>
<keyword evidence="8" id="KW-0547">Nucleotide-binding</keyword>
<keyword evidence="11 14" id="KW-1133">Transmembrane helix</keyword>
<dbReference type="Gene3D" id="3.30.565.10">
    <property type="entry name" value="Histidine kinase-like ATPase, C-terminal domain"/>
    <property type="match status" value="1"/>
</dbReference>
<feature type="transmembrane region" description="Helical" evidence="14">
    <location>
        <begin position="7"/>
        <end position="27"/>
    </location>
</feature>
<evidence type="ECO:0000256" key="6">
    <source>
        <dbReference type="ARBA" id="ARBA00022679"/>
    </source>
</evidence>
<dbReference type="Pfam" id="PF02518">
    <property type="entry name" value="HATPase_c"/>
    <property type="match status" value="1"/>
</dbReference>
<evidence type="ECO:0000313" key="17">
    <source>
        <dbReference type="EMBL" id="SDD89506.1"/>
    </source>
</evidence>
<evidence type="ECO:0000256" key="3">
    <source>
        <dbReference type="ARBA" id="ARBA00012438"/>
    </source>
</evidence>
<organism evidence="17 18">
    <name type="scientific">Peptococcus niger</name>
    <dbReference type="NCBI Taxonomy" id="2741"/>
    <lineage>
        <taxon>Bacteria</taxon>
        <taxon>Bacillati</taxon>
        <taxon>Bacillota</taxon>
        <taxon>Clostridia</taxon>
        <taxon>Eubacteriales</taxon>
        <taxon>Peptococcaceae</taxon>
        <taxon>Peptococcus</taxon>
    </lineage>
</organism>
<dbReference type="PROSITE" id="PS50885">
    <property type="entry name" value="HAMP"/>
    <property type="match status" value="1"/>
</dbReference>
<dbReference type="PROSITE" id="PS50109">
    <property type="entry name" value="HIS_KIN"/>
    <property type="match status" value="1"/>
</dbReference>
<dbReference type="GO" id="GO:0000155">
    <property type="term" value="F:phosphorelay sensor kinase activity"/>
    <property type="evidence" value="ECO:0007669"/>
    <property type="project" value="InterPro"/>
</dbReference>
<dbReference type="CDD" id="cd00082">
    <property type="entry name" value="HisKA"/>
    <property type="match status" value="1"/>
</dbReference>
<keyword evidence="5" id="KW-0597">Phosphoprotein</keyword>
<keyword evidence="9 17" id="KW-0418">Kinase</keyword>
<keyword evidence="7 14" id="KW-0812">Transmembrane</keyword>
<feature type="domain" description="HAMP" evidence="16">
    <location>
        <begin position="178"/>
        <end position="230"/>
    </location>
</feature>
<keyword evidence="18" id="KW-1185">Reference proteome</keyword>
<dbReference type="InterPro" id="IPR005467">
    <property type="entry name" value="His_kinase_dom"/>
</dbReference>
<dbReference type="InterPro" id="IPR003660">
    <property type="entry name" value="HAMP_dom"/>
</dbReference>
<dbReference type="RefSeq" id="WP_091792094.1">
    <property type="nucleotide sequence ID" value="NZ_FNAF01000009.1"/>
</dbReference>
<evidence type="ECO:0000256" key="11">
    <source>
        <dbReference type="ARBA" id="ARBA00022989"/>
    </source>
</evidence>
<feature type="domain" description="Histidine kinase" evidence="15">
    <location>
        <begin position="238"/>
        <end position="453"/>
    </location>
</feature>
<keyword evidence="4" id="KW-1003">Cell membrane</keyword>
<comment type="subcellular location">
    <subcellularLocation>
        <location evidence="2">Cell membrane</location>
        <topology evidence="2">Multi-pass membrane protein</topology>
    </subcellularLocation>
</comment>
<evidence type="ECO:0000256" key="1">
    <source>
        <dbReference type="ARBA" id="ARBA00000085"/>
    </source>
</evidence>
<dbReference type="GO" id="GO:0005524">
    <property type="term" value="F:ATP binding"/>
    <property type="evidence" value="ECO:0007669"/>
    <property type="project" value="UniProtKB-KW"/>
</dbReference>
<evidence type="ECO:0000256" key="14">
    <source>
        <dbReference type="SAM" id="Phobius"/>
    </source>
</evidence>
<evidence type="ECO:0000256" key="12">
    <source>
        <dbReference type="ARBA" id="ARBA00023012"/>
    </source>
</evidence>
<dbReference type="PRINTS" id="PR00344">
    <property type="entry name" value="BCTRLSENSOR"/>
</dbReference>
<dbReference type="InterPro" id="IPR004358">
    <property type="entry name" value="Sig_transdc_His_kin-like_C"/>
</dbReference>
<evidence type="ECO:0000256" key="8">
    <source>
        <dbReference type="ARBA" id="ARBA00022741"/>
    </source>
</evidence>
<evidence type="ECO:0000259" key="15">
    <source>
        <dbReference type="PROSITE" id="PS50109"/>
    </source>
</evidence>
<evidence type="ECO:0000256" key="4">
    <source>
        <dbReference type="ARBA" id="ARBA00022475"/>
    </source>
</evidence>
<dbReference type="GO" id="GO:0005886">
    <property type="term" value="C:plasma membrane"/>
    <property type="evidence" value="ECO:0007669"/>
    <property type="project" value="UniProtKB-SubCell"/>
</dbReference>
<dbReference type="SUPFAM" id="SSF47384">
    <property type="entry name" value="Homodimeric domain of signal transducing histidine kinase"/>
    <property type="match status" value="1"/>
</dbReference>
<protein>
    <recommendedName>
        <fullName evidence="3">histidine kinase</fullName>
        <ecNumber evidence="3">2.7.13.3</ecNumber>
    </recommendedName>
</protein>
<evidence type="ECO:0000256" key="10">
    <source>
        <dbReference type="ARBA" id="ARBA00022840"/>
    </source>
</evidence>
<dbReference type="InterPro" id="IPR050398">
    <property type="entry name" value="HssS/ArlS-like"/>
</dbReference>
<comment type="catalytic activity">
    <reaction evidence="1">
        <text>ATP + protein L-histidine = ADP + protein N-phospho-L-histidine.</text>
        <dbReference type="EC" id="2.7.13.3"/>
    </reaction>
</comment>
<evidence type="ECO:0000313" key="18">
    <source>
        <dbReference type="Proteomes" id="UP000198995"/>
    </source>
</evidence>
<name>A0A1G6YIX9_PEPNI</name>
<dbReference type="EMBL" id="FNAF01000009">
    <property type="protein sequence ID" value="SDD89506.1"/>
    <property type="molecule type" value="Genomic_DNA"/>
</dbReference>
<dbReference type="InterPro" id="IPR003661">
    <property type="entry name" value="HisK_dim/P_dom"/>
</dbReference>
<dbReference type="InterPro" id="IPR003594">
    <property type="entry name" value="HATPase_dom"/>
</dbReference>
<dbReference type="Proteomes" id="UP000198995">
    <property type="component" value="Unassembled WGS sequence"/>
</dbReference>
<dbReference type="SUPFAM" id="SSF55874">
    <property type="entry name" value="ATPase domain of HSP90 chaperone/DNA topoisomerase II/histidine kinase"/>
    <property type="match status" value="1"/>
</dbReference>
<dbReference type="Gene3D" id="6.10.340.10">
    <property type="match status" value="1"/>
</dbReference>
<evidence type="ECO:0000256" key="2">
    <source>
        <dbReference type="ARBA" id="ARBA00004651"/>
    </source>
</evidence>
<keyword evidence="10" id="KW-0067">ATP-binding</keyword>
<evidence type="ECO:0000256" key="7">
    <source>
        <dbReference type="ARBA" id="ARBA00022692"/>
    </source>
</evidence>
<dbReference type="SMART" id="SM00388">
    <property type="entry name" value="HisKA"/>
    <property type="match status" value="1"/>
</dbReference>
<proteinExistence type="predicted"/>
<dbReference type="Pfam" id="PF00672">
    <property type="entry name" value="HAMP"/>
    <property type="match status" value="1"/>
</dbReference>